<dbReference type="Proteomes" id="UP000223913">
    <property type="component" value="Unassembled WGS sequence"/>
</dbReference>
<feature type="transmembrane region" description="Helical" evidence="1">
    <location>
        <begin position="243"/>
        <end position="263"/>
    </location>
</feature>
<comment type="caution">
    <text evidence="2">The sequence shown here is derived from an EMBL/GenBank/DDBJ whole genome shotgun (WGS) entry which is preliminary data.</text>
</comment>
<keyword evidence="1" id="KW-0812">Transmembrane</keyword>
<gene>
    <name evidence="2" type="ORF">CRP01_01095</name>
</gene>
<feature type="transmembrane region" description="Helical" evidence="1">
    <location>
        <begin position="174"/>
        <end position="195"/>
    </location>
</feature>
<feature type="transmembrane region" description="Helical" evidence="1">
    <location>
        <begin position="120"/>
        <end position="136"/>
    </location>
</feature>
<name>A0A2D0NK05_FLAN2</name>
<dbReference type="EMBL" id="PDUD01000001">
    <property type="protein sequence ID" value="PHN08539.1"/>
    <property type="molecule type" value="Genomic_DNA"/>
</dbReference>
<dbReference type="AlphaFoldDB" id="A0A2D0NK05"/>
<keyword evidence="3" id="KW-1185">Reference proteome</keyword>
<dbReference type="OrthoDB" id="839794at2"/>
<protein>
    <submittedName>
        <fullName evidence="2">Uncharacterized protein</fullName>
    </submittedName>
</protein>
<feature type="transmembrane region" description="Helical" evidence="1">
    <location>
        <begin position="283"/>
        <end position="300"/>
    </location>
</feature>
<proteinExistence type="predicted"/>
<evidence type="ECO:0000256" key="1">
    <source>
        <dbReference type="SAM" id="Phobius"/>
    </source>
</evidence>
<accession>A0A2D0NK05</accession>
<feature type="transmembrane region" description="Helical" evidence="1">
    <location>
        <begin position="88"/>
        <end position="108"/>
    </location>
</feature>
<dbReference type="RefSeq" id="WP_099148130.1">
    <property type="nucleotide sequence ID" value="NZ_PDUD01000001.1"/>
</dbReference>
<evidence type="ECO:0000313" key="3">
    <source>
        <dbReference type="Proteomes" id="UP000223913"/>
    </source>
</evidence>
<feature type="transmembrane region" description="Helical" evidence="1">
    <location>
        <begin position="215"/>
        <end position="236"/>
    </location>
</feature>
<feature type="transmembrane region" description="Helical" evidence="1">
    <location>
        <begin position="21"/>
        <end position="45"/>
    </location>
</feature>
<feature type="transmembrane region" description="Helical" evidence="1">
    <location>
        <begin position="142"/>
        <end position="162"/>
    </location>
</feature>
<evidence type="ECO:0000313" key="2">
    <source>
        <dbReference type="EMBL" id="PHN08539.1"/>
    </source>
</evidence>
<organism evidence="2 3">
    <name type="scientific">Flavilitoribacter nigricans (strain ATCC 23147 / DSM 23189 / NBRC 102662 / NCIMB 1420 / SS-2)</name>
    <name type="common">Lewinella nigricans</name>
    <dbReference type="NCBI Taxonomy" id="1122177"/>
    <lineage>
        <taxon>Bacteria</taxon>
        <taxon>Pseudomonadati</taxon>
        <taxon>Bacteroidota</taxon>
        <taxon>Saprospiria</taxon>
        <taxon>Saprospirales</taxon>
        <taxon>Lewinellaceae</taxon>
        <taxon>Flavilitoribacter</taxon>
    </lineage>
</organism>
<keyword evidence="1" id="KW-0472">Membrane</keyword>
<sequence>MSQAPIKQGPKGLLRWRGKPFGSPFSTVFLLTRIATVAVFLGRAWQHLRWDAPYRDLFWDEKWMGGLVHLFGYADWNSYVTDPRTDQVMQHLIQATGWFYLLCAVMALMITRLGKPGRRILRIGGAFLIFLAALYTKEKFYFFGQFLEYTLQWSAPFFLAAFARQTSITDRQVLLLKVAIALTFVCHGLYAVGYSPRPELFQTMVINILGLGNDMAIHFLNLAGVLDFIFAAALFVPWRKINILALAYLTFWGFMTTIARVWAFVHWEFLGSGLAQWLHESVFRFPHFLLPLGLLIWLLYGKESNAIQEKDRE</sequence>
<reference evidence="2 3" key="1">
    <citation type="submission" date="2017-10" db="EMBL/GenBank/DDBJ databases">
        <title>The draft genome sequence of Lewinella nigricans NBRC 102662.</title>
        <authorList>
            <person name="Wang K."/>
        </authorList>
    </citation>
    <scope>NUCLEOTIDE SEQUENCE [LARGE SCALE GENOMIC DNA]</scope>
    <source>
        <strain evidence="2 3">NBRC 102662</strain>
    </source>
</reference>
<keyword evidence="1" id="KW-1133">Transmembrane helix</keyword>